<evidence type="ECO:0000313" key="3">
    <source>
        <dbReference type="Proteomes" id="UP000031549"/>
    </source>
</evidence>
<evidence type="ECO:0000259" key="1">
    <source>
        <dbReference type="PROSITE" id="PS51186"/>
    </source>
</evidence>
<dbReference type="Proteomes" id="UP000031549">
    <property type="component" value="Unassembled WGS sequence"/>
</dbReference>
<dbReference type="EMBL" id="JTCM02000075">
    <property type="protein sequence ID" value="NEU75609.1"/>
    <property type="molecule type" value="Genomic_DNA"/>
</dbReference>
<accession>A0A846HFP6</accession>
<dbReference type="InterPro" id="IPR016181">
    <property type="entry name" value="Acyl_CoA_acyltransferase"/>
</dbReference>
<dbReference type="PROSITE" id="PS51186">
    <property type="entry name" value="GNAT"/>
    <property type="match status" value="1"/>
</dbReference>
<dbReference type="InterPro" id="IPR000182">
    <property type="entry name" value="GNAT_dom"/>
</dbReference>
<evidence type="ECO:0000313" key="2">
    <source>
        <dbReference type="EMBL" id="NEU75609.1"/>
    </source>
</evidence>
<name>A0A846HFP6_9CYAN</name>
<dbReference type="Pfam" id="PF00583">
    <property type="entry name" value="Acetyltransf_1"/>
    <property type="match status" value="1"/>
</dbReference>
<proteinExistence type="predicted"/>
<sequence>MDSRIQSYLRFAASQQRDTEQIGPFLATFNPHSANPFLNYAIPDDAATPSLSDIKALIAAYESRGRKPRLEYVATLAPAVEEALVAAGFTVEGRLPLMTCTPGSERSLPIPPDIELIVPVSDAQMLATVTVQNEAYGESAPSPEDGKRLRDRLRAGGIAVLARVASNKEPAGAGVCTVPGNQTTEVAGIGVRVAFRRRGIAGALTTRLVREAFDAGVTLAFLMAAHEEEVRIYTRAGFSITGEILHISLS</sequence>
<dbReference type="AlphaFoldDB" id="A0A846HFP6"/>
<gene>
    <name evidence="2" type="ORF">PI95_024380</name>
</gene>
<feature type="domain" description="N-acetyltransferase" evidence="1">
    <location>
        <begin position="115"/>
        <end position="250"/>
    </location>
</feature>
<dbReference type="CDD" id="cd04301">
    <property type="entry name" value="NAT_SF"/>
    <property type="match status" value="1"/>
</dbReference>
<dbReference type="GO" id="GO:0016747">
    <property type="term" value="F:acyltransferase activity, transferring groups other than amino-acyl groups"/>
    <property type="evidence" value="ECO:0007669"/>
    <property type="project" value="InterPro"/>
</dbReference>
<dbReference type="RefSeq" id="WP_039753251.1">
    <property type="nucleotide sequence ID" value="NZ_JTCM02000075.1"/>
</dbReference>
<dbReference type="SUPFAM" id="SSF55729">
    <property type="entry name" value="Acyl-CoA N-acyltransferases (Nat)"/>
    <property type="match status" value="1"/>
</dbReference>
<reference evidence="2 3" key="1">
    <citation type="journal article" date="2015" name="Genome Announc.">
        <title>Draft Genome Sequence of Cyanobacterium Hassallia byssoidea Strain VB512170, Isolated from Monuments in India.</title>
        <authorList>
            <person name="Singh D."/>
            <person name="Chandrababunaidu M.M."/>
            <person name="Panda A."/>
            <person name="Sen D."/>
            <person name="Bhattacharyya S."/>
            <person name="Adhikary S.P."/>
            <person name="Tripathy S."/>
        </authorList>
    </citation>
    <scope>NUCLEOTIDE SEQUENCE [LARGE SCALE GENOMIC DNA]</scope>
    <source>
        <strain evidence="2 3">VB512170</strain>
    </source>
</reference>
<keyword evidence="3" id="KW-1185">Reference proteome</keyword>
<dbReference type="Gene3D" id="3.40.630.30">
    <property type="match status" value="1"/>
</dbReference>
<keyword evidence="2" id="KW-0808">Transferase</keyword>
<organism evidence="2 3">
    <name type="scientific">Hassallia byssoidea VB512170</name>
    <dbReference type="NCBI Taxonomy" id="1304833"/>
    <lineage>
        <taxon>Bacteria</taxon>
        <taxon>Bacillati</taxon>
        <taxon>Cyanobacteriota</taxon>
        <taxon>Cyanophyceae</taxon>
        <taxon>Nostocales</taxon>
        <taxon>Tolypothrichaceae</taxon>
        <taxon>Hassallia</taxon>
    </lineage>
</organism>
<protein>
    <submittedName>
        <fullName evidence="2">GNAT family N-acetyltransferase</fullName>
    </submittedName>
</protein>
<comment type="caution">
    <text evidence="2">The sequence shown here is derived from an EMBL/GenBank/DDBJ whole genome shotgun (WGS) entry which is preliminary data.</text>
</comment>